<organism evidence="2 3">
    <name type="scientific">[Eubacterium] siraeum</name>
    <dbReference type="NCBI Taxonomy" id="39492"/>
    <lineage>
        <taxon>Bacteria</taxon>
        <taxon>Bacillati</taxon>
        <taxon>Bacillota</taxon>
        <taxon>Clostridia</taxon>
        <taxon>Eubacteriales</taxon>
        <taxon>Oscillospiraceae</taxon>
        <taxon>Oscillospiraceae incertae sedis</taxon>
    </lineage>
</organism>
<dbReference type="STRING" id="39492.ERS852540_00265"/>
<reference evidence="2 3" key="1">
    <citation type="submission" date="2015-09" db="EMBL/GenBank/DDBJ databases">
        <authorList>
            <consortium name="Pathogen Informatics"/>
        </authorList>
    </citation>
    <scope>NUCLEOTIDE SEQUENCE [LARGE SCALE GENOMIC DNA]</scope>
    <source>
        <strain evidence="2 3">2789STDY5834928</strain>
    </source>
</reference>
<evidence type="ECO:0000313" key="2">
    <source>
        <dbReference type="EMBL" id="CUQ81477.1"/>
    </source>
</evidence>
<gene>
    <name evidence="2" type="ORF">ERS852540_00265</name>
</gene>
<name>A0A174Z6G2_9FIRM</name>
<keyword evidence="1" id="KW-0472">Membrane</keyword>
<protein>
    <submittedName>
        <fullName evidence="2">ABC-2 family transporter protein</fullName>
    </submittedName>
</protein>
<proteinExistence type="predicted"/>
<keyword evidence="1" id="KW-0812">Transmembrane</keyword>
<dbReference type="Proteomes" id="UP000095662">
    <property type="component" value="Unassembled WGS sequence"/>
</dbReference>
<sequence>MIKSGIKKELMLFTRGFKLLGVIITILAISLLYPFTYKSMELMANQISDMSQQFGGETQGQVENAASSINNMLGSISEMYGGSMAAVGFKTGVSSLTSTGSLVIMLLLMSAAGGEQKKRSVIMPTCAGLSPSGYVMPKFIVYPLAIGLMSFIGGMITGGISNLIYNNELIISDIVFSSVCSAIYMFFITAVYFLTGLSTGRPGISVIIVYAGSTIVPLILQALNIDKYNPFTLQTLLMSSYSDADMNNFVLSMVVTVVLSVISCLLTIMITTLRKIDNSVGEANL</sequence>
<dbReference type="EMBL" id="CZBY01000002">
    <property type="protein sequence ID" value="CUQ81477.1"/>
    <property type="molecule type" value="Genomic_DNA"/>
</dbReference>
<feature type="transmembrane region" description="Helical" evidence="1">
    <location>
        <begin position="139"/>
        <end position="164"/>
    </location>
</feature>
<accession>A0A174Z6G2</accession>
<feature type="transmembrane region" description="Helical" evidence="1">
    <location>
        <begin position="93"/>
        <end position="113"/>
    </location>
</feature>
<evidence type="ECO:0000313" key="3">
    <source>
        <dbReference type="Proteomes" id="UP000095662"/>
    </source>
</evidence>
<keyword evidence="1" id="KW-1133">Transmembrane helix</keyword>
<feature type="transmembrane region" description="Helical" evidence="1">
    <location>
        <begin position="249"/>
        <end position="270"/>
    </location>
</feature>
<feature type="transmembrane region" description="Helical" evidence="1">
    <location>
        <begin position="170"/>
        <end position="194"/>
    </location>
</feature>
<dbReference type="AlphaFoldDB" id="A0A174Z6G2"/>
<evidence type="ECO:0000256" key="1">
    <source>
        <dbReference type="SAM" id="Phobius"/>
    </source>
</evidence>
<feature type="transmembrane region" description="Helical" evidence="1">
    <location>
        <begin position="206"/>
        <end position="223"/>
    </location>
</feature>
<feature type="transmembrane region" description="Helical" evidence="1">
    <location>
        <begin position="12"/>
        <end position="33"/>
    </location>
</feature>